<dbReference type="SMART" id="SM00490">
    <property type="entry name" value="HELICc"/>
    <property type="match status" value="1"/>
</dbReference>
<evidence type="ECO:0000256" key="4">
    <source>
        <dbReference type="ARBA" id="ARBA00022840"/>
    </source>
</evidence>
<keyword evidence="2 9" id="KW-0378">Hydrolase</keyword>
<feature type="domain" description="Helicase ATP-binding" evidence="6">
    <location>
        <begin position="33"/>
        <end position="202"/>
    </location>
</feature>
<dbReference type="InterPro" id="IPR027417">
    <property type="entry name" value="P-loop_NTPase"/>
</dbReference>
<dbReference type="EC" id="3.6.4.13" evidence="9"/>
<evidence type="ECO:0000259" key="7">
    <source>
        <dbReference type="PROSITE" id="PS51194"/>
    </source>
</evidence>
<evidence type="ECO:0000259" key="6">
    <source>
        <dbReference type="PROSITE" id="PS51192"/>
    </source>
</evidence>
<proteinExistence type="predicted"/>
<dbReference type="InterPro" id="IPR001650">
    <property type="entry name" value="Helicase_C-like"/>
</dbReference>
<dbReference type="PROSITE" id="PS51194">
    <property type="entry name" value="HELICASE_CTER"/>
    <property type="match status" value="1"/>
</dbReference>
<dbReference type="PANTHER" id="PTHR47959">
    <property type="entry name" value="ATP-DEPENDENT RNA HELICASE RHLE-RELATED"/>
    <property type="match status" value="1"/>
</dbReference>
<dbReference type="PROSITE" id="PS51192">
    <property type="entry name" value="HELICASE_ATP_BIND_1"/>
    <property type="match status" value="1"/>
</dbReference>
<dbReference type="CDD" id="cd00268">
    <property type="entry name" value="DEADc"/>
    <property type="match status" value="1"/>
</dbReference>
<dbReference type="GO" id="GO:0016787">
    <property type="term" value="F:hydrolase activity"/>
    <property type="evidence" value="ECO:0007669"/>
    <property type="project" value="UniProtKB-KW"/>
</dbReference>
<dbReference type="InterPro" id="IPR014001">
    <property type="entry name" value="Helicase_ATP-bd"/>
</dbReference>
<organism evidence="9">
    <name type="scientific">uncultured marine group II/III euryarchaeote KM3_83_G03</name>
    <dbReference type="NCBI Taxonomy" id="1456522"/>
    <lineage>
        <taxon>Archaea</taxon>
        <taxon>Methanobacteriati</taxon>
        <taxon>Methanobacteriota</taxon>
        <taxon>environmental samples</taxon>
    </lineage>
</organism>
<evidence type="ECO:0000313" key="9">
    <source>
        <dbReference type="EMBL" id="AIF18658.1"/>
    </source>
</evidence>
<dbReference type="PROSITE" id="PS51195">
    <property type="entry name" value="Q_MOTIF"/>
    <property type="match status" value="1"/>
</dbReference>
<dbReference type="GO" id="GO:0003724">
    <property type="term" value="F:RNA helicase activity"/>
    <property type="evidence" value="ECO:0007669"/>
    <property type="project" value="UniProtKB-EC"/>
</dbReference>
<dbReference type="GO" id="GO:0005829">
    <property type="term" value="C:cytosol"/>
    <property type="evidence" value="ECO:0007669"/>
    <property type="project" value="TreeGrafter"/>
</dbReference>
<dbReference type="Gene3D" id="3.40.50.300">
    <property type="entry name" value="P-loop containing nucleotide triphosphate hydrolases"/>
    <property type="match status" value="2"/>
</dbReference>
<dbReference type="SMART" id="SM00487">
    <property type="entry name" value="DEXDc"/>
    <property type="match status" value="1"/>
</dbReference>
<keyword evidence="1" id="KW-0547">Nucleotide-binding</keyword>
<gene>
    <name evidence="9" type="primary">deaD</name>
</gene>
<dbReference type="AlphaFoldDB" id="A0A075HY00"/>
<feature type="short sequence motif" description="Q motif" evidence="5">
    <location>
        <begin position="2"/>
        <end position="30"/>
    </location>
</feature>
<dbReference type="InterPro" id="IPR011545">
    <property type="entry name" value="DEAD/DEAH_box_helicase_dom"/>
</dbReference>
<dbReference type="SUPFAM" id="SSF52540">
    <property type="entry name" value="P-loop containing nucleoside triphosphate hydrolases"/>
    <property type="match status" value="1"/>
</dbReference>
<reference evidence="9" key="1">
    <citation type="journal article" date="2014" name="Genome Biol. Evol.">
        <title>Pangenome evidence for extensive interdomain horizontal transfer affecting lineage core and shell genes in uncultured planktonic thaumarchaeota and euryarchaeota.</title>
        <authorList>
            <person name="Deschamps P."/>
            <person name="Zivanovic Y."/>
            <person name="Moreira D."/>
            <person name="Rodriguez-Valera F."/>
            <person name="Lopez-Garcia P."/>
        </authorList>
    </citation>
    <scope>NUCLEOTIDE SEQUENCE</scope>
</reference>
<dbReference type="PANTHER" id="PTHR47959:SF1">
    <property type="entry name" value="ATP-DEPENDENT RNA HELICASE DBPA"/>
    <property type="match status" value="1"/>
</dbReference>
<name>A0A075HY00_9EURY</name>
<dbReference type="Pfam" id="PF00270">
    <property type="entry name" value="DEAD"/>
    <property type="match status" value="1"/>
</dbReference>
<dbReference type="CDD" id="cd18787">
    <property type="entry name" value="SF2_C_DEAD"/>
    <property type="match status" value="1"/>
</dbReference>
<dbReference type="InterPro" id="IPR044742">
    <property type="entry name" value="DEAD/DEAH_RhlB"/>
</dbReference>
<keyword evidence="4" id="KW-0067">ATP-binding</keyword>
<feature type="domain" description="Helicase C-terminal" evidence="7">
    <location>
        <begin position="226"/>
        <end position="364"/>
    </location>
</feature>
<dbReference type="EMBL" id="KF901116">
    <property type="protein sequence ID" value="AIF18658.1"/>
    <property type="molecule type" value="Genomic_DNA"/>
</dbReference>
<protein>
    <submittedName>
        <fullName evidence="9">Dead/deah box helicase domain-containing protein (DeaD)</fullName>
        <ecNumber evidence="9">3.6.4.13</ecNumber>
    </submittedName>
</protein>
<evidence type="ECO:0000256" key="1">
    <source>
        <dbReference type="ARBA" id="ARBA00022741"/>
    </source>
</evidence>
<evidence type="ECO:0000259" key="8">
    <source>
        <dbReference type="PROSITE" id="PS51195"/>
    </source>
</evidence>
<accession>A0A075HY00</accession>
<dbReference type="InterPro" id="IPR014014">
    <property type="entry name" value="RNA_helicase_DEAD_Q_motif"/>
</dbReference>
<evidence type="ECO:0000256" key="3">
    <source>
        <dbReference type="ARBA" id="ARBA00022806"/>
    </source>
</evidence>
<feature type="domain" description="DEAD-box RNA helicase Q" evidence="8">
    <location>
        <begin position="2"/>
        <end position="30"/>
    </location>
</feature>
<dbReference type="GO" id="GO:0003676">
    <property type="term" value="F:nucleic acid binding"/>
    <property type="evidence" value="ECO:0007669"/>
    <property type="project" value="InterPro"/>
</dbReference>
<sequence length="364" mass="41210">MTSFVSLGLKKEIRDVLASEGFKEMTEVQEKIIPLTMQGKNVVFTSMTGSGKTLAYTVGFLKKINTKLNIQVLIMVPTRELCVQIYKELKKICEPLGIRVGALYGGRDASGDYRTTSQRNHVMVGTPGRLIQHVNKKKIKIGDVKCLIYDESDQMFNNGFYGHCAYAKERASKDAQIILSSATITEEVERFIEEEVGTYELVKVGAEIPESIVQEKIYCDKLGKNDIVRKYFTEKKFKRAIIFCNTRIKSASISKFLKDNGYNAQPINGDMEQRERTKILNLFKEGKVQVLVGTDVAARGLHIEDVDIVINYDVPTKPEFYVHRIGRTGRRDKNGYALTLICPEDKDRFYDIEVIFGVNAKNVS</sequence>
<dbReference type="GO" id="GO:0140097">
    <property type="term" value="F:catalytic activity, acting on DNA"/>
    <property type="evidence" value="ECO:0007669"/>
    <property type="project" value="UniProtKB-ARBA"/>
</dbReference>
<dbReference type="GO" id="GO:0005524">
    <property type="term" value="F:ATP binding"/>
    <property type="evidence" value="ECO:0007669"/>
    <property type="project" value="UniProtKB-KW"/>
</dbReference>
<evidence type="ECO:0000256" key="5">
    <source>
        <dbReference type="PROSITE-ProRule" id="PRU00552"/>
    </source>
</evidence>
<dbReference type="InterPro" id="IPR050079">
    <property type="entry name" value="DEAD_box_RNA_helicase"/>
</dbReference>
<dbReference type="Pfam" id="PF00271">
    <property type="entry name" value="Helicase_C"/>
    <property type="match status" value="1"/>
</dbReference>
<keyword evidence="3 9" id="KW-0347">Helicase</keyword>
<evidence type="ECO:0000256" key="2">
    <source>
        <dbReference type="ARBA" id="ARBA00022801"/>
    </source>
</evidence>